<evidence type="ECO:0000256" key="4">
    <source>
        <dbReference type="ARBA" id="ARBA00022691"/>
    </source>
</evidence>
<dbReference type="Proteomes" id="UP001059985">
    <property type="component" value="Chromosome"/>
</dbReference>
<comment type="similarity">
    <text evidence="11">Belongs to the class I-like SAM-binding methyltransferase superfamily. RNA methyltransferase RlmE family.</text>
</comment>
<dbReference type="AlphaFoldDB" id="A0A9Q9BUS6"/>
<evidence type="ECO:0000256" key="3">
    <source>
        <dbReference type="ARBA" id="ARBA00022679"/>
    </source>
</evidence>
<organism evidence="13 15">
    <name type="scientific">Neoehrlichia mikurensis</name>
    <dbReference type="NCBI Taxonomy" id="89586"/>
    <lineage>
        <taxon>Bacteria</taxon>
        <taxon>Pseudomonadati</taxon>
        <taxon>Pseudomonadota</taxon>
        <taxon>Alphaproteobacteria</taxon>
        <taxon>Rickettsiales</taxon>
        <taxon>Anaplasmataceae</taxon>
        <taxon>Candidatus Neoehrlichia</taxon>
    </lineage>
</organism>
<evidence type="ECO:0000313" key="16">
    <source>
        <dbReference type="Proteomes" id="UP001059985"/>
    </source>
</evidence>
<keyword evidence="11" id="KW-0963">Cytoplasm</keyword>
<dbReference type="InterPro" id="IPR050082">
    <property type="entry name" value="RNA_methyltr_RlmE"/>
</dbReference>
<dbReference type="InterPro" id="IPR015507">
    <property type="entry name" value="rRNA-MeTfrase_E"/>
</dbReference>
<feature type="binding site" evidence="11">
    <location>
        <position position="84"/>
    </location>
    <ligand>
        <name>S-adenosyl-L-methionine</name>
        <dbReference type="ChEBI" id="CHEBI:59789"/>
    </ligand>
</feature>
<protein>
    <recommendedName>
        <fullName evidence="7 11">Ribosomal RNA large subunit methyltransferase E</fullName>
        <ecNumber evidence="6 11">2.1.1.166</ecNumber>
    </recommendedName>
    <alternativeName>
        <fullName evidence="9 11">23S rRNA Um2552 methyltransferase</fullName>
    </alternativeName>
    <alternativeName>
        <fullName evidence="8 11">rRNA (uridine-2'-O-)-methyltransferase</fullName>
    </alternativeName>
</protein>
<feature type="binding site" evidence="11">
    <location>
        <position position="46"/>
    </location>
    <ligand>
        <name>S-adenosyl-L-methionine</name>
        <dbReference type="ChEBI" id="CHEBI:59789"/>
    </ligand>
</feature>
<dbReference type="InterPro" id="IPR002877">
    <property type="entry name" value="RNA_MeTrfase_FtsJ_dom"/>
</dbReference>
<keyword evidence="4 11" id="KW-0949">S-adenosyl-L-methionine</keyword>
<keyword evidence="16" id="KW-1185">Reference proteome</keyword>
<evidence type="ECO:0000256" key="7">
    <source>
        <dbReference type="ARBA" id="ARBA00041129"/>
    </source>
</evidence>
<dbReference type="EMBL" id="CP089285">
    <property type="protein sequence ID" value="UTO56888.1"/>
    <property type="molecule type" value="Genomic_DNA"/>
</dbReference>
<reference evidence="13" key="1">
    <citation type="journal article" date="2022" name="Microorganisms">
        <title>Assembly and Comparison of Ca. Neoehrlichia mikurensis Genomes.</title>
        <authorList>
            <person name="Azagi T."/>
            <person name="Dirks R.P."/>
            <person name="Yebra-Pimentel E.S."/>
            <person name="Schaap P.J."/>
            <person name="Koehorst J.J."/>
            <person name="Esser H.J."/>
            <person name="Sprong H."/>
        </authorList>
    </citation>
    <scope>NUCLEOTIDE SEQUENCE</scope>
    <source>
        <strain evidence="14">18-2804</strain>
        <strain evidence="13">18-2837</strain>
    </source>
</reference>
<dbReference type="HAMAP" id="MF_01547">
    <property type="entry name" value="RNA_methyltr_E"/>
    <property type="match status" value="1"/>
</dbReference>
<evidence type="ECO:0000313" key="15">
    <source>
        <dbReference type="Proteomes" id="UP001059822"/>
    </source>
</evidence>
<dbReference type="Pfam" id="PF01728">
    <property type="entry name" value="FtsJ"/>
    <property type="match status" value="1"/>
</dbReference>
<evidence type="ECO:0000313" key="14">
    <source>
        <dbReference type="EMBL" id="UTO56888.1"/>
    </source>
</evidence>
<dbReference type="GO" id="GO:0005737">
    <property type="term" value="C:cytoplasm"/>
    <property type="evidence" value="ECO:0007669"/>
    <property type="project" value="UniProtKB-SubCell"/>
</dbReference>
<evidence type="ECO:0000256" key="6">
    <source>
        <dbReference type="ARBA" id="ARBA00038861"/>
    </source>
</evidence>
<evidence type="ECO:0000256" key="9">
    <source>
        <dbReference type="ARBA" id="ARBA00042745"/>
    </source>
</evidence>
<dbReference type="Proteomes" id="UP001059822">
    <property type="component" value="Chromosome"/>
</dbReference>
<evidence type="ECO:0000256" key="1">
    <source>
        <dbReference type="ARBA" id="ARBA00022552"/>
    </source>
</evidence>
<evidence type="ECO:0000256" key="8">
    <source>
        <dbReference type="ARBA" id="ARBA00041995"/>
    </source>
</evidence>
<proteinExistence type="inferred from homology"/>
<feature type="binding site" evidence="11">
    <location>
        <position position="107"/>
    </location>
    <ligand>
        <name>S-adenosyl-L-methionine</name>
        <dbReference type="ChEBI" id="CHEBI:59789"/>
    </ligand>
</feature>
<evidence type="ECO:0000259" key="12">
    <source>
        <dbReference type="Pfam" id="PF01728"/>
    </source>
</evidence>
<evidence type="ECO:0000256" key="11">
    <source>
        <dbReference type="HAMAP-Rule" id="MF_01547"/>
    </source>
</evidence>
<keyword evidence="3 11" id="KW-0808">Transferase</keyword>
<accession>A0A9Q9BUS6</accession>
<dbReference type="PANTHER" id="PTHR10920">
    <property type="entry name" value="RIBOSOMAL RNA METHYLTRANSFERASE"/>
    <property type="match status" value="1"/>
</dbReference>
<dbReference type="EMBL" id="CP089286">
    <property type="protein sequence ID" value="UTO55972.1"/>
    <property type="molecule type" value="Genomic_DNA"/>
</dbReference>
<feature type="domain" description="Ribosomal RNA methyltransferase FtsJ" evidence="12">
    <location>
        <begin position="14"/>
        <end position="190"/>
    </location>
</feature>
<comment type="subcellular location">
    <subcellularLocation>
        <location evidence="11">Cytoplasm</location>
    </subcellularLocation>
</comment>
<keyword evidence="2 11" id="KW-0489">Methyltransferase</keyword>
<evidence type="ECO:0000256" key="10">
    <source>
        <dbReference type="ARBA" id="ARBA00048970"/>
    </source>
</evidence>
<feature type="binding site" evidence="11">
    <location>
        <position position="48"/>
    </location>
    <ligand>
        <name>S-adenosyl-L-methionine</name>
        <dbReference type="ChEBI" id="CHEBI:59789"/>
    </ligand>
</feature>
<keyword evidence="1 11" id="KW-0698">rRNA processing</keyword>
<evidence type="ECO:0000256" key="5">
    <source>
        <dbReference type="ARBA" id="ARBA00037569"/>
    </source>
</evidence>
<evidence type="ECO:0000256" key="2">
    <source>
        <dbReference type="ARBA" id="ARBA00022603"/>
    </source>
</evidence>
<dbReference type="GO" id="GO:0008650">
    <property type="term" value="F:rRNA (uridine-2'-O-)-methyltransferase activity"/>
    <property type="evidence" value="ECO:0007669"/>
    <property type="project" value="UniProtKB-UniRule"/>
</dbReference>
<evidence type="ECO:0000313" key="13">
    <source>
        <dbReference type="EMBL" id="UTO55972.1"/>
    </source>
</evidence>
<dbReference type="PANTHER" id="PTHR10920:SF18">
    <property type="entry name" value="RRNA METHYLTRANSFERASE 2, MITOCHONDRIAL"/>
    <property type="match status" value="1"/>
</dbReference>
<dbReference type="EC" id="2.1.1.166" evidence="6 11"/>
<comment type="function">
    <text evidence="5 11">Specifically methylates the uridine in position 2552 of 23S rRNA at the 2'-O position of the ribose in the fully assembled 50S ribosomal subunit.</text>
</comment>
<sequence>MNDPYVLLAKKQGYKSRSAYKLIEIDNKFKIFKKGYYVLDLGSSPGGWTQVAAHKVASDDKSYVIAVDINHMDPIPNTKFINCDIINNTRLVYDALQDMKFNIVLSDLAPKSCGHKYIDHANIMNLCEIALNIANNFLLAEGIFVTKILQGEYEKEFYQKMKHSFKKVKYFKPNASRKNSPEMYLIGLGYLHKCL</sequence>
<name>A0A9Q9BUS6_9RICK</name>
<dbReference type="PIRSF" id="PIRSF005461">
    <property type="entry name" value="23S_rRNA_mtase"/>
    <property type="match status" value="1"/>
</dbReference>
<gene>
    <name evidence="11" type="primary">rlmE</name>
    <name evidence="11" type="synonym">ftsJ</name>
    <name evidence="11" type="synonym">rrmJ</name>
    <name evidence="14" type="ORF">LUA81_04570</name>
    <name evidence="13" type="ORF">LUA82_04620</name>
</gene>
<feature type="active site" description="Proton acceptor" evidence="11">
    <location>
        <position position="147"/>
    </location>
</feature>
<comment type="catalytic activity">
    <reaction evidence="10 11">
        <text>uridine(2552) in 23S rRNA + S-adenosyl-L-methionine = 2'-O-methyluridine(2552) in 23S rRNA + S-adenosyl-L-homocysteine + H(+)</text>
        <dbReference type="Rhea" id="RHEA:42720"/>
        <dbReference type="Rhea" id="RHEA-COMP:10202"/>
        <dbReference type="Rhea" id="RHEA-COMP:10203"/>
        <dbReference type="ChEBI" id="CHEBI:15378"/>
        <dbReference type="ChEBI" id="CHEBI:57856"/>
        <dbReference type="ChEBI" id="CHEBI:59789"/>
        <dbReference type="ChEBI" id="CHEBI:65315"/>
        <dbReference type="ChEBI" id="CHEBI:74478"/>
        <dbReference type="EC" id="2.1.1.166"/>
    </reaction>
</comment>
<feature type="binding site" evidence="11">
    <location>
        <position position="68"/>
    </location>
    <ligand>
        <name>S-adenosyl-L-methionine</name>
        <dbReference type="ChEBI" id="CHEBI:59789"/>
    </ligand>
</feature>
<dbReference type="RefSeq" id="WP_218194533.1">
    <property type="nucleotide sequence ID" value="NZ_CP054597.1"/>
</dbReference>